<evidence type="ECO:0000256" key="3">
    <source>
        <dbReference type="ARBA" id="ARBA00022448"/>
    </source>
</evidence>
<evidence type="ECO:0000256" key="1">
    <source>
        <dbReference type="ARBA" id="ARBA00003041"/>
    </source>
</evidence>
<organism evidence="9">
    <name type="scientific">uncultured Nocardioides sp</name>
    <dbReference type="NCBI Taxonomy" id="198441"/>
    <lineage>
        <taxon>Bacteria</taxon>
        <taxon>Bacillati</taxon>
        <taxon>Actinomycetota</taxon>
        <taxon>Actinomycetes</taxon>
        <taxon>Propionibacteriales</taxon>
        <taxon>Nocardioidaceae</taxon>
        <taxon>Nocardioides</taxon>
        <taxon>environmental samples</taxon>
    </lineage>
</organism>
<dbReference type="GO" id="GO:0009002">
    <property type="term" value="F:serine-type D-Ala-D-Ala carboxypeptidase activity"/>
    <property type="evidence" value="ECO:0007669"/>
    <property type="project" value="UniProtKB-EC"/>
</dbReference>
<evidence type="ECO:0000256" key="4">
    <source>
        <dbReference type="ARBA" id="ARBA00022795"/>
    </source>
</evidence>
<keyword evidence="3" id="KW-0813">Transport</keyword>
<name>A0A6J4N008_9ACTN</name>
<keyword evidence="9" id="KW-0378">Hydrolase</keyword>
<reference evidence="9" key="1">
    <citation type="submission" date="2020-02" db="EMBL/GenBank/DDBJ databases">
        <authorList>
            <person name="Meier V. D."/>
        </authorList>
    </citation>
    <scope>NUCLEOTIDE SEQUENCE</scope>
    <source>
        <strain evidence="9">AVDCRST_MAG06</strain>
    </source>
</reference>
<feature type="domain" description="Flagellar assembly protein FliH/Type III secretion system HrpE" evidence="8">
    <location>
        <begin position="116"/>
        <end position="233"/>
    </location>
</feature>
<evidence type="ECO:0000256" key="7">
    <source>
        <dbReference type="SAM" id="MobiDB-lite"/>
    </source>
</evidence>
<sequence>MSEALAEDFRPYPAAPAPARSTDTSGATLTALATPELRSGTWTRYGDSGVLADEVTEHVLAALAESTRSAARSQGYAIGWTEGRRDAEAAAYVAARRHEDELAAERRRRQAEHRSAVAALESATAQLVAAIDVCRRDVDERATDLALELTRTLVGAAQDRGTDEDVVRRVLAATPQQPGVTVRINPRAGSCADLSELAAHGLTVVVDPSLDHGDALVETDERIVDLRVGTALARIQEALR</sequence>
<dbReference type="InterPro" id="IPR018035">
    <property type="entry name" value="Flagellar_FliH/T3SS_HrpE"/>
</dbReference>
<evidence type="ECO:0000256" key="2">
    <source>
        <dbReference type="ARBA" id="ARBA00006602"/>
    </source>
</evidence>
<evidence type="ECO:0000256" key="6">
    <source>
        <dbReference type="ARBA" id="ARBA00023225"/>
    </source>
</evidence>
<proteinExistence type="inferred from homology"/>
<dbReference type="GO" id="GO:0015031">
    <property type="term" value="P:protein transport"/>
    <property type="evidence" value="ECO:0007669"/>
    <property type="project" value="UniProtKB-KW"/>
</dbReference>
<accession>A0A6J4N008</accession>
<keyword evidence="5" id="KW-0653">Protein transport</keyword>
<dbReference type="AlphaFoldDB" id="A0A6J4N008"/>
<gene>
    <name evidence="9" type="ORF">AVDCRST_MAG06-275</name>
</gene>
<protein>
    <submittedName>
        <fullName evidence="9">D-alanyl-D-alanine carboxypeptidase</fullName>
        <ecNumber evidence="9">3.4.16.4</ecNumber>
    </submittedName>
</protein>
<dbReference type="RefSeq" id="WP_295656344.1">
    <property type="nucleotide sequence ID" value="NZ_CADCUP010000022.1"/>
</dbReference>
<evidence type="ECO:0000259" key="8">
    <source>
        <dbReference type="Pfam" id="PF02108"/>
    </source>
</evidence>
<dbReference type="InterPro" id="IPR051472">
    <property type="entry name" value="T3SS_Stator/FliH"/>
</dbReference>
<keyword evidence="6" id="KW-1006">Bacterial flagellum protein export</keyword>
<evidence type="ECO:0000256" key="5">
    <source>
        <dbReference type="ARBA" id="ARBA00022927"/>
    </source>
</evidence>
<keyword evidence="4" id="KW-1005">Bacterial flagellum biogenesis</keyword>
<dbReference type="EC" id="3.4.16.4" evidence="9"/>
<comment type="function">
    <text evidence="1">Needed for flagellar regrowth and assembly.</text>
</comment>
<dbReference type="Pfam" id="PF02108">
    <property type="entry name" value="FliH"/>
    <property type="match status" value="1"/>
</dbReference>
<comment type="similarity">
    <text evidence="2">Belongs to the FliH family.</text>
</comment>
<keyword evidence="9" id="KW-0121">Carboxypeptidase</keyword>
<evidence type="ECO:0000313" key="9">
    <source>
        <dbReference type="EMBL" id="CAA9373541.1"/>
    </source>
</evidence>
<dbReference type="PANTHER" id="PTHR34982">
    <property type="entry name" value="YOP PROTEINS TRANSLOCATION PROTEIN L"/>
    <property type="match status" value="1"/>
</dbReference>
<keyword evidence="9" id="KW-0645">Protease</keyword>
<dbReference type="GO" id="GO:0044781">
    <property type="term" value="P:bacterial-type flagellum organization"/>
    <property type="evidence" value="ECO:0007669"/>
    <property type="project" value="UniProtKB-KW"/>
</dbReference>
<dbReference type="GO" id="GO:0005829">
    <property type="term" value="C:cytosol"/>
    <property type="evidence" value="ECO:0007669"/>
    <property type="project" value="TreeGrafter"/>
</dbReference>
<dbReference type="EMBL" id="CADCUP010000022">
    <property type="protein sequence ID" value="CAA9373541.1"/>
    <property type="molecule type" value="Genomic_DNA"/>
</dbReference>
<dbReference type="PANTHER" id="PTHR34982:SF1">
    <property type="entry name" value="FLAGELLAR ASSEMBLY PROTEIN FLIH"/>
    <property type="match status" value="1"/>
</dbReference>
<feature type="region of interest" description="Disordered" evidence="7">
    <location>
        <begin position="1"/>
        <end position="26"/>
    </location>
</feature>